<dbReference type="EMBL" id="NIVS01000020">
    <property type="protein sequence ID" value="OWQ53745.1"/>
    <property type="molecule type" value="Genomic_DNA"/>
</dbReference>
<dbReference type="InterPro" id="IPR014807">
    <property type="entry name" value="Coa1"/>
</dbReference>
<keyword evidence="1" id="KW-1133">Transmembrane helix</keyword>
<protein>
    <recommendedName>
        <fullName evidence="4">Cytochrome oxidase complex assembly protein 1</fullName>
    </recommendedName>
</protein>
<proteinExistence type="predicted"/>
<keyword evidence="1" id="KW-0812">Transmembrane</keyword>
<evidence type="ECO:0008006" key="4">
    <source>
        <dbReference type="Google" id="ProtNLM"/>
    </source>
</evidence>
<dbReference type="OrthoDB" id="6050292at2"/>
<reference evidence="2 3" key="1">
    <citation type="submission" date="2017-06" db="EMBL/GenBank/DDBJ databases">
        <authorList>
            <person name="Kim H.J."/>
            <person name="Triplett B.A."/>
        </authorList>
    </citation>
    <scope>NUCLEOTIDE SEQUENCE [LARGE SCALE GENOMIC DNA]</scope>
    <source>
        <strain evidence="2 3">13146</strain>
    </source>
</reference>
<evidence type="ECO:0000256" key="1">
    <source>
        <dbReference type="SAM" id="Phobius"/>
    </source>
</evidence>
<evidence type="ECO:0000313" key="3">
    <source>
        <dbReference type="Proteomes" id="UP000198157"/>
    </source>
</evidence>
<keyword evidence="1" id="KW-0472">Membrane</keyword>
<feature type="transmembrane region" description="Helical" evidence="1">
    <location>
        <begin position="23"/>
        <end position="44"/>
    </location>
</feature>
<accession>A0A246HN78</accession>
<dbReference type="Proteomes" id="UP000198157">
    <property type="component" value="Unassembled WGS sequence"/>
</dbReference>
<name>A0A246HN78_STEMA</name>
<comment type="caution">
    <text evidence="2">The sequence shown here is derived from an EMBL/GenBank/DDBJ whole genome shotgun (WGS) entry which is preliminary data.</text>
</comment>
<gene>
    <name evidence="2" type="ORF">CEE60_08660</name>
</gene>
<evidence type="ECO:0000313" key="2">
    <source>
        <dbReference type="EMBL" id="OWQ53745.1"/>
    </source>
</evidence>
<sequence>MTLPPALPGTTVSTGWWRRHWRWAMPLAVVFGIGAATGAVWFALSQWAYWSKSSTPYQEAMRRARCNIELVEALGEPLRDGYLPAGSMHSNGQSQFVIAVSGPQGNGRMFLNAKRSGDHWDYPMLYVVTDGKEAIDLAALDDIEAAESCALEECRAKGDCPPAPEALQI</sequence>
<dbReference type="AlphaFoldDB" id="A0A246HN78"/>
<dbReference type="Pfam" id="PF08695">
    <property type="entry name" value="Coa1"/>
    <property type="match status" value="1"/>
</dbReference>
<organism evidence="2 3">
    <name type="scientific">Stenotrophomonas maltophilia</name>
    <name type="common">Pseudomonas maltophilia</name>
    <name type="synonym">Xanthomonas maltophilia</name>
    <dbReference type="NCBI Taxonomy" id="40324"/>
    <lineage>
        <taxon>Bacteria</taxon>
        <taxon>Pseudomonadati</taxon>
        <taxon>Pseudomonadota</taxon>
        <taxon>Gammaproteobacteria</taxon>
        <taxon>Lysobacterales</taxon>
        <taxon>Lysobacteraceae</taxon>
        <taxon>Stenotrophomonas</taxon>
        <taxon>Stenotrophomonas maltophilia group</taxon>
    </lineage>
</organism>